<evidence type="ECO:0000256" key="1">
    <source>
        <dbReference type="SAM" id="MobiDB-lite"/>
    </source>
</evidence>
<reference evidence="2" key="2">
    <citation type="submission" date="2020-09" db="EMBL/GenBank/DDBJ databases">
        <authorList>
            <person name="Sun Q."/>
            <person name="Zhou Y."/>
        </authorList>
    </citation>
    <scope>NUCLEOTIDE SEQUENCE</scope>
    <source>
        <strain evidence="2">CGMCC 4.7403</strain>
    </source>
</reference>
<gene>
    <name evidence="2" type="ORF">GCM10017771_88800</name>
</gene>
<evidence type="ECO:0000313" key="3">
    <source>
        <dbReference type="Proteomes" id="UP000603227"/>
    </source>
</evidence>
<comment type="caution">
    <text evidence="2">The sequence shown here is derived from an EMBL/GenBank/DDBJ whole genome shotgun (WGS) entry which is preliminary data.</text>
</comment>
<name>A0A918ZQP8_9ACTN</name>
<evidence type="ECO:0000313" key="2">
    <source>
        <dbReference type="EMBL" id="GHE65151.1"/>
    </source>
</evidence>
<protein>
    <submittedName>
        <fullName evidence="2">Uncharacterized protein</fullName>
    </submittedName>
</protein>
<feature type="region of interest" description="Disordered" evidence="1">
    <location>
        <begin position="73"/>
        <end position="110"/>
    </location>
</feature>
<dbReference type="AlphaFoldDB" id="A0A918ZQP8"/>
<sequence>MGFSTVGEQIPGGGIGQRLMYTPLPYLPQGVTALRYTPMGYVDVRVGVDRYEVKLDGDLTAGKAGDVTLTGMRTEARGPHRAPVRAAPEGSFRRLPRHARRSKQAIRLTS</sequence>
<organism evidence="2 3">
    <name type="scientific">Streptomyces capitiformicae</name>
    <dbReference type="NCBI Taxonomy" id="2014920"/>
    <lineage>
        <taxon>Bacteria</taxon>
        <taxon>Bacillati</taxon>
        <taxon>Actinomycetota</taxon>
        <taxon>Actinomycetes</taxon>
        <taxon>Kitasatosporales</taxon>
        <taxon>Streptomycetaceae</taxon>
        <taxon>Streptomyces</taxon>
    </lineage>
</organism>
<proteinExistence type="predicted"/>
<accession>A0A918ZQP8</accession>
<keyword evidence="3" id="KW-1185">Reference proteome</keyword>
<dbReference type="Proteomes" id="UP000603227">
    <property type="component" value="Unassembled WGS sequence"/>
</dbReference>
<feature type="compositionally biased region" description="Basic residues" evidence="1">
    <location>
        <begin position="94"/>
        <end position="104"/>
    </location>
</feature>
<dbReference type="EMBL" id="BNAT01000061">
    <property type="protein sequence ID" value="GHE65151.1"/>
    <property type="molecule type" value="Genomic_DNA"/>
</dbReference>
<reference evidence="2" key="1">
    <citation type="journal article" date="2014" name="Int. J. Syst. Evol. Microbiol.">
        <title>Complete genome sequence of Corynebacterium casei LMG S-19264T (=DSM 44701T), isolated from a smear-ripened cheese.</title>
        <authorList>
            <consortium name="US DOE Joint Genome Institute (JGI-PGF)"/>
            <person name="Walter F."/>
            <person name="Albersmeier A."/>
            <person name="Kalinowski J."/>
            <person name="Ruckert C."/>
        </authorList>
    </citation>
    <scope>NUCLEOTIDE SEQUENCE</scope>
    <source>
        <strain evidence="2">CGMCC 4.7403</strain>
    </source>
</reference>